<dbReference type="GO" id="GO:0003735">
    <property type="term" value="F:structural constituent of ribosome"/>
    <property type="evidence" value="ECO:0007669"/>
    <property type="project" value="InterPro"/>
</dbReference>
<dbReference type="Proteomes" id="UP000836788">
    <property type="component" value="Chromosome 17"/>
</dbReference>
<proteinExistence type="inferred from homology"/>
<sequence length="119" mass="11664">MIEIAALLLCKLGGQGGSSDEVKAVIEAAGLEANEEQLAKLIGDMEGKDVNELMAAGSEKIKDVPFGGGGGGGGGAGDGGGAGAIEEAKPEEKEEEEEMDLGGGMDMFGGDEGGGGGDY</sequence>
<dbReference type="PANTHER" id="PTHR21141">
    <property type="entry name" value="60S ACIDIC RIBOSOMAL PROTEIN FAMILY MEMBER"/>
    <property type="match status" value="1"/>
</dbReference>
<evidence type="ECO:0000256" key="1">
    <source>
        <dbReference type="ARBA" id="ARBA00005436"/>
    </source>
</evidence>
<keyword evidence="2" id="KW-0689">Ribosomal protein</keyword>
<protein>
    <submittedName>
        <fullName evidence="5">Uncharacterized protein</fullName>
    </submittedName>
</protein>
<evidence type="ECO:0000256" key="4">
    <source>
        <dbReference type="SAM" id="MobiDB-lite"/>
    </source>
</evidence>
<accession>A0A8J9TBP3</accession>
<dbReference type="GO" id="GO:0002182">
    <property type="term" value="P:cytoplasmic translational elongation"/>
    <property type="evidence" value="ECO:0007669"/>
    <property type="project" value="InterPro"/>
</dbReference>
<dbReference type="InterPro" id="IPR027534">
    <property type="entry name" value="Ribosomal_P1/P2"/>
</dbReference>
<evidence type="ECO:0000256" key="2">
    <source>
        <dbReference type="ARBA" id="ARBA00022980"/>
    </source>
</evidence>
<dbReference type="HAMAP" id="MF_01478">
    <property type="entry name" value="Ribosomal_L12_arch"/>
    <property type="match status" value="1"/>
</dbReference>
<name>A0A8J9TBP3_PHATR</name>
<reference evidence="5" key="1">
    <citation type="submission" date="2022-02" db="EMBL/GenBank/DDBJ databases">
        <authorList>
            <person name="Giguere J D."/>
        </authorList>
    </citation>
    <scope>NUCLEOTIDE SEQUENCE</scope>
    <source>
        <strain evidence="5">CCAP 1055/1</strain>
    </source>
</reference>
<dbReference type="Pfam" id="PF00428">
    <property type="entry name" value="Ribosomal_60s"/>
    <property type="match status" value="1"/>
</dbReference>
<dbReference type="AlphaFoldDB" id="A0A8J9TBP3"/>
<evidence type="ECO:0000256" key="3">
    <source>
        <dbReference type="ARBA" id="ARBA00023274"/>
    </source>
</evidence>
<feature type="region of interest" description="Disordered" evidence="4">
    <location>
        <begin position="64"/>
        <end position="119"/>
    </location>
</feature>
<comment type="similarity">
    <text evidence="1">Belongs to the eukaryotic ribosomal protein P1/P2 family.</text>
</comment>
<dbReference type="OMA" id="CKIGGKA"/>
<dbReference type="InterPro" id="IPR044076">
    <property type="entry name" value="Ribosomal_P2"/>
</dbReference>
<keyword evidence="3" id="KW-0687">Ribonucleoprotein</keyword>
<dbReference type="EMBL" id="OU594958">
    <property type="protein sequence ID" value="CAG9282584.1"/>
    <property type="molecule type" value="Genomic_DNA"/>
</dbReference>
<dbReference type="GO" id="GO:0022625">
    <property type="term" value="C:cytosolic large ribosomal subunit"/>
    <property type="evidence" value="ECO:0007669"/>
    <property type="project" value="InterPro"/>
</dbReference>
<dbReference type="FunFam" id="1.10.10.1410:FF:000002">
    <property type="entry name" value="60S acidic ribosomal protein P2"/>
    <property type="match status" value="1"/>
</dbReference>
<dbReference type="InterPro" id="IPR038716">
    <property type="entry name" value="P1/P2_N_sf"/>
</dbReference>
<dbReference type="Gene3D" id="1.10.10.1410">
    <property type="match status" value="1"/>
</dbReference>
<feature type="compositionally biased region" description="Gly residues" evidence="4">
    <location>
        <begin position="66"/>
        <end position="83"/>
    </location>
</feature>
<dbReference type="PANTHER" id="PTHR21141:SF5">
    <property type="entry name" value="LARGE RIBOSOMAL SUBUNIT PROTEIN P2"/>
    <property type="match status" value="1"/>
</dbReference>
<organism evidence="5">
    <name type="scientific">Phaeodactylum tricornutum</name>
    <name type="common">Diatom</name>
    <dbReference type="NCBI Taxonomy" id="2850"/>
    <lineage>
        <taxon>Eukaryota</taxon>
        <taxon>Sar</taxon>
        <taxon>Stramenopiles</taxon>
        <taxon>Ochrophyta</taxon>
        <taxon>Bacillariophyta</taxon>
        <taxon>Bacillariophyceae</taxon>
        <taxon>Bacillariophycidae</taxon>
        <taxon>Naviculales</taxon>
        <taxon>Phaeodactylaceae</taxon>
        <taxon>Phaeodactylum</taxon>
    </lineage>
</organism>
<evidence type="ECO:0000313" key="5">
    <source>
        <dbReference type="EMBL" id="CAG9282584.1"/>
    </source>
</evidence>
<feature type="compositionally biased region" description="Gly residues" evidence="4">
    <location>
        <begin position="101"/>
        <end position="119"/>
    </location>
</feature>
<gene>
    <name evidence="5" type="ORF">PTTT1_LOCUS20092</name>
</gene>